<protein>
    <submittedName>
        <fullName evidence="6">Integrase family protein</fullName>
    </submittedName>
</protein>
<dbReference type="InterPro" id="IPR002104">
    <property type="entry name" value="Integrase_catalytic"/>
</dbReference>
<evidence type="ECO:0000313" key="7">
    <source>
        <dbReference type="Proteomes" id="UP000054717"/>
    </source>
</evidence>
<dbReference type="GO" id="GO:0015074">
    <property type="term" value="P:DNA integration"/>
    <property type="evidence" value="ECO:0007669"/>
    <property type="project" value="UniProtKB-KW"/>
</dbReference>
<dbReference type="Gene3D" id="1.10.150.130">
    <property type="match status" value="1"/>
</dbReference>
<dbReference type="PROSITE" id="PS51898">
    <property type="entry name" value="TYR_RECOMBINASE"/>
    <property type="match status" value="1"/>
</dbReference>
<evidence type="ECO:0000256" key="1">
    <source>
        <dbReference type="ARBA" id="ARBA00008857"/>
    </source>
</evidence>
<evidence type="ECO:0000259" key="5">
    <source>
        <dbReference type="PROSITE" id="PS51898"/>
    </source>
</evidence>
<evidence type="ECO:0000256" key="4">
    <source>
        <dbReference type="ARBA" id="ARBA00023172"/>
    </source>
</evidence>
<dbReference type="InterPro" id="IPR010998">
    <property type="entry name" value="Integrase_recombinase_N"/>
</dbReference>
<comment type="caution">
    <text evidence="6">The sequence shown here is derived from an EMBL/GenBank/DDBJ whole genome shotgun (WGS) entry which is preliminary data.</text>
</comment>
<comment type="similarity">
    <text evidence="1">Belongs to the 'phage' integrase family.</text>
</comment>
<keyword evidence="4" id="KW-0233">DNA recombination</keyword>
<dbReference type="InterPro" id="IPR011010">
    <property type="entry name" value="DNA_brk_join_enz"/>
</dbReference>
<dbReference type="PANTHER" id="PTHR30629:SF2">
    <property type="entry name" value="PROPHAGE INTEGRASE INTS-RELATED"/>
    <property type="match status" value="1"/>
</dbReference>
<dbReference type="Gene3D" id="1.10.443.10">
    <property type="entry name" value="Intergrase catalytic core"/>
    <property type="match status" value="1"/>
</dbReference>
<keyword evidence="3" id="KW-0238">DNA-binding</keyword>
<dbReference type="Proteomes" id="UP000054717">
    <property type="component" value="Unassembled WGS sequence"/>
</dbReference>
<dbReference type="GO" id="GO:0006310">
    <property type="term" value="P:DNA recombination"/>
    <property type="evidence" value="ECO:0007669"/>
    <property type="project" value="UniProtKB-KW"/>
</dbReference>
<keyword evidence="7" id="KW-1185">Reference proteome</keyword>
<organism evidence="6 7">
    <name type="scientific">Caballeronia telluris</name>
    <dbReference type="NCBI Taxonomy" id="326475"/>
    <lineage>
        <taxon>Bacteria</taxon>
        <taxon>Pseudomonadati</taxon>
        <taxon>Pseudomonadota</taxon>
        <taxon>Betaproteobacteria</taxon>
        <taxon>Burkholderiales</taxon>
        <taxon>Burkholderiaceae</taxon>
        <taxon>Caballeronia</taxon>
    </lineage>
</organism>
<evidence type="ECO:0000256" key="2">
    <source>
        <dbReference type="ARBA" id="ARBA00022908"/>
    </source>
</evidence>
<dbReference type="EMBL" id="FCNZ02000004">
    <property type="protein sequence ID" value="SAL26312.1"/>
    <property type="molecule type" value="Genomic_DNA"/>
</dbReference>
<dbReference type="SUPFAM" id="SSF56349">
    <property type="entry name" value="DNA breaking-rejoining enzymes"/>
    <property type="match status" value="1"/>
</dbReference>
<name>A0A158G2R1_9BURK</name>
<evidence type="ECO:0000313" key="6">
    <source>
        <dbReference type="EMBL" id="SAL26312.1"/>
    </source>
</evidence>
<dbReference type="GO" id="GO:0003677">
    <property type="term" value="F:DNA binding"/>
    <property type="evidence" value="ECO:0007669"/>
    <property type="project" value="UniProtKB-KW"/>
</dbReference>
<accession>A0A158G2R1</accession>
<evidence type="ECO:0000256" key="3">
    <source>
        <dbReference type="ARBA" id="ARBA00023125"/>
    </source>
</evidence>
<reference evidence="6" key="1">
    <citation type="submission" date="2016-01" db="EMBL/GenBank/DDBJ databases">
        <authorList>
            <person name="Peeters Charlotte."/>
        </authorList>
    </citation>
    <scope>NUCLEOTIDE SEQUENCE</scope>
    <source>
        <strain evidence="6">LMG 22936</strain>
    </source>
</reference>
<dbReference type="AlphaFoldDB" id="A0A158G2R1"/>
<proteinExistence type="inferred from homology"/>
<dbReference type="Pfam" id="PF00589">
    <property type="entry name" value="Phage_integrase"/>
    <property type="match status" value="1"/>
</dbReference>
<dbReference type="InterPro" id="IPR013762">
    <property type="entry name" value="Integrase-like_cat_sf"/>
</dbReference>
<feature type="domain" description="Tyr recombinase" evidence="5">
    <location>
        <begin position="172"/>
        <end position="362"/>
    </location>
</feature>
<sequence>MNARRRQRPSNLPARVYANGASWYWVVPRTNKWVRLCKTAEGETAMLARLVVERRKYEAPPGTGDAGPLIDRYIEEKGPTLRSQKSWARTGRYARNALRDANVADIEPGDISDVLDFWAEKLSMQNHIRSFLSGFFFWCVKKRHTKTNPVRDVKVKTPPRRGVYIPDDHFAAIRKQLAHFEHKSSTRTKGGTFARNGRMMQCFVDLCYLTAQRSTEIRTLKWSQIDRAAGVIHFLPSKTADSSGVTVDFAITPEIDAVLARIREIDQQPRIGDAHVIHNRKFEPYKPEALLAAWTRAAEKAGLAAEKYTIKDIRAKALTDAKRAGYETKDLMVAAGHTREATTQIYFKKLDIPTSHVRLTIPKSA</sequence>
<dbReference type="PANTHER" id="PTHR30629">
    <property type="entry name" value="PROPHAGE INTEGRASE"/>
    <property type="match status" value="1"/>
</dbReference>
<keyword evidence="2" id="KW-0229">DNA integration</keyword>
<dbReference type="STRING" id="326475.AWB66_01528"/>
<dbReference type="InterPro" id="IPR050808">
    <property type="entry name" value="Phage_Integrase"/>
</dbReference>
<gene>
    <name evidence="6" type="ORF">AWB66_01528</name>
</gene>